<dbReference type="SUPFAM" id="SSF64182">
    <property type="entry name" value="DHH phosphoesterases"/>
    <property type="match status" value="1"/>
</dbReference>
<dbReference type="InterPro" id="IPR052968">
    <property type="entry name" value="Nucleotide_metab_enz"/>
</dbReference>
<keyword evidence="3" id="KW-0269">Exonuclease</keyword>
<dbReference type="InterPro" id="IPR001667">
    <property type="entry name" value="DDH_dom"/>
</dbReference>
<dbReference type="GO" id="GO:0004527">
    <property type="term" value="F:exonuclease activity"/>
    <property type="evidence" value="ECO:0007669"/>
    <property type="project" value="UniProtKB-KW"/>
</dbReference>
<dbReference type="PATRIC" id="fig|768679.9.peg.2003"/>
<dbReference type="AlphaFoldDB" id="G4RLZ9"/>
<dbReference type="Pfam" id="PF01368">
    <property type="entry name" value="DHH"/>
    <property type="match status" value="1"/>
</dbReference>
<dbReference type="Gene3D" id="3.10.310.30">
    <property type="match status" value="1"/>
</dbReference>
<dbReference type="eggNOG" id="arCOG00424">
    <property type="taxonomic scope" value="Archaea"/>
</dbReference>
<dbReference type="EMBL" id="FN869859">
    <property type="protein sequence ID" value="CCC82594.1"/>
    <property type="molecule type" value="Genomic_DNA"/>
</dbReference>
<evidence type="ECO:0000259" key="1">
    <source>
        <dbReference type="Pfam" id="PF01368"/>
    </source>
</evidence>
<dbReference type="STRING" id="768679.TTX_1980"/>
<reference evidence="3 4" key="1">
    <citation type="journal article" date="2011" name="PLoS ONE">
        <title>The complete genome sequence of Thermoproteus tenax: a physiologically versatile member of the Crenarchaeota.</title>
        <authorList>
            <person name="Siebers B."/>
            <person name="Zaparty M."/>
            <person name="Raddatz G."/>
            <person name="Tjaden B."/>
            <person name="Albers S.V."/>
            <person name="Bell S.D."/>
            <person name="Blombach F."/>
            <person name="Kletzin A."/>
            <person name="Kyrpides N."/>
            <person name="Lanz C."/>
            <person name="Plagens A."/>
            <person name="Rampp M."/>
            <person name="Rosinus A."/>
            <person name="von Jan M."/>
            <person name="Makarova K.S."/>
            <person name="Klenk H.P."/>
            <person name="Schuster S.C."/>
            <person name="Hensel R."/>
        </authorList>
    </citation>
    <scope>NUCLEOTIDE SEQUENCE [LARGE SCALE GENOMIC DNA]</scope>
    <source>
        <strain evidence="4">ATCC 35583 / DSM 2078 / JCM 9277 / NBRC 100435 / Kra 1</strain>
    </source>
</reference>
<keyword evidence="3" id="KW-0540">Nuclease</keyword>
<evidence type="ECO:0000259" key="2">
    <source>
        <dbReference type="Pfam" id="PF02272"/>
    </source>
</evidence>
<dbReference type="PaxDb" id="768679-TTX_1980"/>
<dbReference type="Proteomes" id="UP000002654">
    <property type="component" value="Chromosome"/>
</dbReference>
<feature type="domain" description="DDH" evidence="1">
    <location>
        <begin position="30"/>
        <end position="143"/>
    </location>
</feature>
<dbReference type="KEGG" id="ttn:TTX_1980"/>
<dbReference type="Pfam" id="PF02272">
    <property type="entry name" value="DHHA1"/>
    <property type="match status" value="1"/>
</dbReference>
<sequence length="345" mass="38387">MPPERAVGRGFESHRARSLLSGELVGCMRMTILAHGDSDGVCSAALLKAAYSGIYDQIDVYFTHPAGLLGDFKEYAKGDVYIVDVAIDEWAAPEILRAFEEYRGRIVYIDHHPPPSSFSPPPNVEIFHKLGAAASELAFRYVEGLLPETYDRVALYGAIGDYLDNTDWVEEALGRWDKRVIYFEAGVLSQGLEGARRLHDLKRDIVRHLSENKPPSSHEELLARAIEQSRQNERLAQWVPNNIVREGLVAYVIDPPGPLGLAATLAKGTAKVPVGIALETRKDIYVLSLRSSGFDLNEFLRDFSRRYRVPAGGHPSAAGARLPKDLFKTLLNELNYSLRRKGFPS</sequence>
<dbReference type="InterPro" id="IPR038763">
    <property type="entry name" value="DHH_sf"/>
</dbReference>
<dbReference type="HOGENOM" id="CLU_071985_0_0_2"/>
<dbReference type="InterPro" id="IPR003156">
    <property type="entry name" value="DHHA1_dom"/>
</dbReference>
<proteinExistence type="predicted"/>
<dbReference type="PANTHER" id="PTHR42146">
    <property type="entry name" value="3',5'-CYCLIC-NUCLEOTIDE PHOSPHODIESTERASE"/>
    <property type="match status" value="1"/>
</dbReference>
<evidence type="ECO:0000313" key="3">
    <source>
        <dbReference type="EMBL" id="CCC82594.1"/>
    </source>
</evidence>
<keyword evidence="3" id="KW-0378">Hydrolase</keyword>
<keyword evidence="4" id="KW-1185">Reference proteome</keyword>
<organism evidence="3 4">
    <name type="scientific">Thermoproteus tenax (strain ATCC 35583 / DSM 2078 / JCM 9277 / NBRC 100435 / Kra 1)</name>
    <dbReference type="NCBI Taxonomy" id="768679"/>
    <lineage>
        <taxon>Archaea</taxon>
        <taxon>Thermoproteota</taxon>
        <taxon>Thermoprotei</taxon>
        <taxon>Thermoproteales</taxon>
        <taxon>Thermoproteaceae</taxon>
        <taxon>Thermoproteus</taxon>
    </lineage>
</organism>
<protein>
    <submittedName>
        <fullName evidence="3">DHH family protein, putative single-stranded DNA-specific exonuclease (RecJ-related)</fullName>
    </submittedName>
</protein>
<dbReference type="GO" id="GO:0003676">
    <property type="term" value="F:nucleic acid binding"/>
    <property type="evidence" value="ECO:0007669"/>
    <property type="project" value="InterPro"/>
</dbReference>
<name>G4RLZ9_THETK</name>
<gene>
    <name evidence="3" type="ordered locus">TTX_1980</name>
</gene>
<accession>G4RLZ9</accession>
<feature type="domain" description="DHHA1" evidence="2">
    <location>
        <begin position="254"/>
        <end position="336"/>
    </location>
</feature>
<dbReference type="PANTHER" id="PTHR42146:SF1">
    <property type="entry name" value="OLIGORIBONUCLEASE NRNB"/>
    <property type="match status" value="1"/>
</dbReference>
<evidence type="ECO:0000313" key="4">
    <source>
        <dbReference type="Proteomes" id="UP000002654"/>
    </source>
</evidence>